<proteinExistence type="predicted"/>
<dbReference type="Proteomes" id="UP001557465">
    <property type="component" value="Unassembled WGS sequence"/>
</dbReference>
<dbReference type="RefSeq" id="WP_368391209.1">
    <property type="nucleotide sequence ID" value="NZ_JBFRYC010000002.1"/>
</dbReference>
<comment type="caution">
    <text evidence="2">The sequence shown here is derived from an EMBL/GenBank/DDBJ whole genome shotgun (WGS) entry which is preliminary data.</text>
</comment>
<protein>
    <submittedName>
        <fullName evidence="2">NfeD family protein</fullName>
    </submittedName>
</protein>
<evidence type="ECO:0000313" key="2">
    <source>
        <dbReference type="EMBL" id="MEX1661078.1"/>
    </source>
</evidence>
<keyword evidence="3" id="KW-1185">Reference proteome</keyword>
<organism evidence="2 3">
    <name type="scientific">Thioclava arctica</name>
    <dbReference type="NCBI Taxonomy" id="3238301"/>
    <lineage>
        <taxon>Bacteria</taxon>
        <taxon>Pseudomonadati</taxon>
        <taxon>Pseudomonadota</taxon>
        <taxon>Alphaproteobacteria</taxon>
        <taxon>Rhodobacterales</taxon>
        <taxon>Paracoccaceae</taxon>
        <taxon>Thioclava</taxon>
    </lineage>
</organism>
<reference evidence="2 3" key="1">
    <citation type="journal article" date="2011" name="Int. J. Syst. Evol. Microbiol.">
        <title>Zhongshania antarctica gen. nov., sp. nov. and Zhongshania guokunii sp. nov., gammaproteobacteria respectively isolated from coastal attached (fast) ice and surface seawater of the Antarctic.</title>
        <authorList>
            <person name="Li H.J."/>
            <person name="Zhang X.Y."/>
            <person name="Chen C.X."/>
            <person name="Zhang Y.J."/>
            <person name="Gao Z.M."/>
            <person name="Yu Y."/>
            <person name="Chen X.L."/>
            <person name="Chen B."/>
            <person name="Zhang Y.Z."/>
        </authorList>
    </citation>
    <scope>NUCLEOTIDE SEQUENCE [LARGE SCALE GENOMIC DNA]</scope>
    <source>
        <strain evidence="2 3">15-R06ZXC-3</strain>
    </source>
</reference>
<gene>
    <name evidence="2" type="ORF">AB4874_05350</name>
</gene>
<keyword evidence="1" id="KW-1133">Transmembrane helix</keyword>
<evidence type="ECO:0000256" key="1">
    <source>
        <dbReference type="SAM" id="Phobius"/>
    </source>
</evidence>
<feature type="transmembrane region" description="Helical" evidence="1">
    <location>
        <begin position="51"/>
        <end position="70"/>
    </location>
</feature>
<dbReference type="EMBL" id="JBFRYC010000002">
    <property type="protein sequence ID" value="MEX1661078.1"/>
    <property type="molecule type" value="Genomic_DNA"/>
</dbReference>
<keyword evidence="1" id="KW-0472">Membrane</keyword>
<evidence type="ECO:0000313" key="3">
    <source>
        <dbReference type="Proteomes" id="UP001557465"/>
    </source>
</evidence>
<keyword evidence="1" id="KW-0812">Transmembrane</keyword>
<feature type="transmembrane region" description="Helical" evidence="1">
    <location>
        <begin position="12"/>
        <end position="45"/>
    </location>
</feature>
<name>A0ABV3TJE2_9RHOB</name>
<sequence>MEYWQQGWVWVVAGVVLGVLEMLIPGFVFLGFAIGAVVVGALIWIGVLGHYVPLTLLIFAAISVLSWLVLRRIMGVRHGQTKVWDRDINDN</sequence>
<accession>A0ABV3TJE2</accession>